<sequence length="165" mass="18540">MRKLVIILFCVGLAAITNSIFNVFAQEKQSFDDLFDALTPGAQDFSTKLPNGYQLVRVNSVDIQILLLDGSSIQTQQPSIPAKVVEISVVNDFVAAKRQGLKRRSPNNPDDTYMEEDPEVFDYWILDTKTPVAHGPFNEQQFQEKADKLSIGDEINLVDIYEFAP</sequence>
<keyword evidence="2" id="KW-1185">Reference proteome</keyword>
<dbReference type="Proteomes" id="UP000001203">
    <property type="component" value="Chromosome linear"/>
</dbReference>
<gene>
    <name evidence="1" type="ordered locus">cce_5163</name>
</gene>
<reference evidence="1 2" key="1">
    <citation type="journal article" date="2008" name="Proc. Natl. Acad. Sci. U.S.A.">
        <title>The genome of Cyanothece 51142, a unicellular diazotrophic cyanobacterium important in the marine nitrogen cycle.</title>
        <authorList>
            <person name="Welsh E.A."/>
            <person name="Liberton M."/>
            <person name="Stoeckel J."/>
            <person name="Loh T."/>
            <person name="Elvitigala T."/>
            <person name="Wang C."/>
            <person name="Wollam A."/>
            <person name="Fulton R.S."/>
            <person name="Clifton S.W."/>
            <person name="Jacobs J.M."/>
            <person name="Aurora R."/>
            <person name="Ghosh B.K."/>
            <person name="Sherman L.A."/>
            <person name="Smith R.D."/>
            <person name="Wilson R.K."/>
            <person name="Pakrasi H.B."/>
        </authorList>
    </citation>
    <scope>NUCLEOTIDE SEQUENCE [LARGE SCALE GENOMIC DNA]</scope>
    <source>
        <strain evidence="2">ATCC 51142 / BH68</strain>
    </source>
</reference>
<dbReference type="OrthoDB" id="1262655at2"/>
<dbReference type="STRING" id="43989.cce_5163"/>
<dbReference type="AlphaFoldDB" id="B1X2Z8"/>
<protein>
    <submittedName>
        <fullName evidence="1">Uncharacterized protein</fullName>
    </submittedName>
</protein>
<dbReference type="KEGG" id="cyt:cce_5163"/>
<dbReference type="HOGENOM" id="CLU_1608126_0_0_3"/>
<proteinExistence type="predicted"/>
<accession>B1X2Z8</accession>
<dbReference type="RefSeq" id="WP_009547539.1">
    <property type="nucleotide sequence ID" value="NC_010547.1"/>
</dbReference>
<evidence type="ECO:0000313" key="2">
    <source>
        <dbReference type="Proteomes" id="UP000001203"/>
    </source>
</evidence>
<name>B1X2Z8_CROS5</name>
<dbReference type="EMBL" id="CP000807">
    <property type="protein sequence ID" value="ACB54509.1"/>
    <property type="molecule type" value="Genomic_DNA"/>
</dbReference>
<dbReference type="InterPro" id="IPR025059">
    <property type="entry name" value="DUF3997"/>
</dbReference>
<dbReference type="Pfam" id="PF13162">
    <property type="entry name" value="DUF3997"/>
    <property type="match status" value="1"/>
</dbReference>
<dbReference type="eggNOG" id="ENOG5033204">
    <property type="taxonomic scope" value="Bacteria"/>
</dbReference>
<evidence type="ECO:0000313" key="1">
    <source>
        <dbReference type="EMBL" id="ACB54509.1"/>
    </source>
</evidence>
<organism evidence="1 2">
    <name type="scientific">Crocosphaera subtropica (strain ATCC 51142 / BH68)</name>
    <name type="common">Cyanothece sp. (strain ATCC 51142)</name>
    <dbReference type="NCBI Taxonomy" id="43989"/>
    <lineage>
        <taxon>Bacteria</taxon>
        <taxon>Bacillati</taxon>
        <taxon>Cyanobacteriota</taxon>
        <taxon>Cyanophyceae</taxon>
        <taxon>Oscillatoriophycideae</taxon>
        <taxon>Chroococcales</taxon>
        <taxon>Aphanothecaceae</taxon>
        <taxon>Crocosphaera</taxon>
        <taxon>Crocosphaera subtropica</taxon>
    </lineage>
</organism>